<feature type="active site" description="Proton acceptor" evidence="5">
    <location>
        <position position="47"/>
    </location>
</feature>
<feature type="signal peptide" evidence="7">
    <location>
        <begin position="1"/>
        <end position="26"/>
    </location>
</feature>
<evidence type="ECO:0000256" key="2">
    <source>
        <dbReference type="ARBA" id="ARBA00009865"/>
    </source>
</evidence>
<keyword evidence="10" id="KW-1185">Reference proteome</keyword>
<evidence type="ECO:0000313" key="10">
    <source>
        <dbReference type="Proteomes" id="UP000605361"/>
    </source>
</evidence>
<feature type="site" description="Important for catalytic activity, responsible for pKa modulation of the active site Glu and correct orientation of both the proton donor and substrate" evidence="6">
    <location>
        <position position="176"/>
    </location>
</feature>
<dbReference type="AlphaFoldDB" id="A0A931ACC1"/>
<dbReference type="GO" id="GO:0004553">
    <property type="term" value="F:hydrolase activity, hydrolyzing O-glycosyl compounds"/>
    <property type="evidence" value="ECO:0007669"/>
    <property type="project" value="InterPro"/>
</dbReference>
<dbReference type="InterPro" id="IPR013320">
    <property type="entry name" value="ConA-like_dom_sf"/>
</dbReference>
<evidence type="ECO:0000256" key="6">
    <source>
        <dbReference type="PIRSR" id="PIRSR606710-2"/>
    </source>
</evidence>
<evidence type="ECO:0000256" key="5">
    <source>
        <dbReference type="PIRSR" id="PIRSR606710-1"/>
    </source>
</evidence>
<dbReference type="Gene3D" id="2.60.120.200">
    <property type="match status" value="1"/>
</dbReference>
<name>A0A931ACC1_9ACTN</name>
<sequence length="734" mass="78889">MRIAAIAALFLTLLTAPLTESAAADAAEPGGVVTNPVSKDFADTFADPAVIRGLDGYWYSYGTSDPLREGEGEHHRLPIARSTDLVDWTYVGDAFGADDLPPYAAPGSLLWAPDIRYLDGRYVMYFTVTNTATAPHQWDYSIGVATAPTPTGPWTHQSAPLVAPRPSGSDYWNTIDPAQFTDVDGRKYLYFGGFFGGLWVTELAPDGLKVVGEPTQVAVDNKFEGSYVVRHDGYYYLLASSANCCAGPTTGYSVLAGRATSPRGPFLDREGQPLLASRAGGTPVLDQNGNKWIGTGHHAQFTDLSGQDWMLYHAIDRTDPFLDEPYGINERPMLLDRLDWIDGWPVVRAGAGPSEESRERPVTSGFVDEGFSGDLSGWRDARGWAVHEGYVRHAGGGTATLTAERSLGGDLRVETDLRLTGKAAGLRLGRASVTVSENGLTVSAGRASRRAALPGGAATWRNLAVTVKGRTITAEVGSARLGDPQATVTLDAPRGVPVSGAFGLVAQGAAEFDNVSAARLFRPVTRMAPQPRPGRLIDSDEFDTLDDAWQWVRQDPAAKVSDGALRWPVQDGDLSGTGNKAGVLLRTPPPGDYIVETKVTLDLGEDTVRNYQQAGLVAYVSDDDFARLSQVAIWNTRQVEYGRELPFAGRLSYGGNIVGAPATTTWLRLAHRVDPATGEHEFRAGSSRDGKTWTWGGVWTFGEDAAPRIGLIAHGGSQPPVNADFDYVRIYQGA</sequence>
<keyword evidence="7" id="KW-0732">Signal</keyword>
<evidence type="ECO:0000313" key="9">
    <source>
        <dbReference type="EMBL" id="MBF8190196.1"/>
    </source>
</evidence>
<dbReference type="GO" id="GO:0005975">
    <property type="term" value="P:carbohydrate metabolic process"/>
    <property type="evidence" value="ECO:0007669"/>
    <property type="project" value="InterPro"/>
</dbReference>
<dbReference type="RefSeq" id="WP_195899122.1">
    <property type="nucleotide sequence ID" value="NZ_JADOGI010000114.1"/>
</dbReference>
<evidence type="ECO:0000256" key="4">
    <source>
        <dbReference type="ARBA" id="ARBA00023295"/>
    </source>
</evidence>
<dbReference type="CDD" id="cd18616">
    <property type="entry name" value="GH43_ABN-like"/>
    <property type="match status" value="1"/>
</dbReference>
<evidence type="ECO:0000256" key="1">
    <source>
        <dbReference type="ARBA" id="ARBA00004834"/>
    </source>
</evidence>
<dbReference type="SUPFAM" id="SSF75005">
    <property type="entry name" value="Arabinanase/levansucrase/invertase"/>
    <property type="match status" value="1"/>
</dbReference>
<dbReference type="Proteomes" id="UP000605361">
    <property type="component" value="Unassembled WGS sequence"/>
</dbReference>
<comment type="caution">
    <text evidence="9">The sequence shown here is derived from an EMBL/GenBank/DDBJ whole genome shotgun (WGS) entry which is preliminary data.</text>
</comment>
<dbReference type="InterPro" id="IPR050727">
    <property type="entry name" value="GH43_arabinanases"/>
</dbReference>
<gene>
    <name evidence="9" type="ORF">ITP53_31615</name>
</gene>
<comment type="similarity">
    <text evidence="2">Belongs to the glycosyl hydrolase 43 family.</text>
</comment>
<feature type="active site" description="Proton donor" evidence="5">
    <location>
        <position position="224"/>
    </location>
</feature>
<dbReference type="SUPFAM" id="SSF49899">
    <property type="entry name" value="Concanavalin A-like lectins/glucanases"/>
    <property type="match status" value="1"/>
</dbReference>
<feature type="chain" id="PRO_5039006604" evidence="7">
    <location>
        <begin position="27"/>
        <end position="734"/>
    </location>
</feature>
<proteinExistence type="inferred from homology"/>
<accession>A0A931ACC1</accession>
<dbReference type="InterPro" id="IPR023296">
    <property type="entry name" value="Glyco_hydro_beta-prop_sf"/>
</dbReference>
<dbReference type="InterPro" id="IPR041542">
    <property type="entry name" value="GH43_C2"/>
</dbReference>
<dbReference type="EMBL" id="JADOGI010000114">
    <property type="protein sequence ID" value="MBF8190196.1"/>
    <property type="molecule type" value="Genomic_DNA"/>
</dbReference>
<dbReference type="Gene3D" id="2.115.10.20">
    <property type="entry name" value="Glycosyl hydrolase domain, family 43"/>
    <property type="match status" value="1"/>
</dbReference>
<keyword evidence="3" id="KW-0378">Hydrolase</keyword>
<dbReference type="PANTHER" id="PTHR43301">
    <property type="entry name" value="ARABINAN ENDO-1,5-ALPHA-L-ARABINOSIDASE"/>
    <property type="match status" value="1"/>
</dbReference>
<comment type="pathway">
    <text evidence="1">Glycan metabolism; L-arabinan degradation.</text>
</comment>
<keyword evidence="4" id="KW-0326">Glycosidase</keyword>
<evidence type="ECO:0000256" key="7">
    <source>
        <dbReference type="SAM" id="SignalP"/>
    </source>
</evidence>
<dbReference type="Gene3D" id="2.60.120.560">
    <property type="entry name" value="Exo-inulinase, domain 1"/>
    <property type="match status" value="1"/>
</dbReference>
<dbReference type="Pfam" id="PF04616">
    <property type="entry name" value="Glyco_hydro_43"/>
    <property type="match status" value="1"/>
</dbReference>
<dbReference type="Pfam" id="PF17851">
    <property type="entry name" value="GH43_C2"/>
    <property type="match status" value="1"/>
</dbReference>
<dbReference type="InterPro" id="IPR006710">
    <property type="entry name" value="Glyco_hydro_43"/>
</dbReference>
<organism evidence="9 10">
    <name type="scientific">Nonomuraea cypriaca</name>
    <dbReference type="NCBI Taxonomy" id="1187855"/>
    <lineage>
        <taxon>Bacteria</taxon>
        <taxon>Bacillati</taxon>
        <taxon>Actinomycetota</taxon>
        <taxon>Actinomycetes</taxon>
        <taxon>Streptosporangiales</taxon>
        <taxon>Streptosporangiaceae</taxon>
        <taxon>Nonomuraea</taxon>
    </lineage>
</organism>
<dbReference type="PANTHER" id="PTHR43301:SF3">
    <property type="entry name" value="ARABINAN ENDO-1,5-ALPHA-L-ARABINOSIDASE A-RELATED"/>
    <property type="match status" value="1"/>
</dbReference>
<protein>
    <submittedName>
        <fullName evidence="9">Family 43 glycosylhydrolase</fullName>
    </submittedName>
</protein>
<reference evidence="9" key="1">
    <citation type="submission" date="2020-11" db="EMBL/GenBank/DDBJ databases">
        <title>Whole-genome analyses of Nonomuraea sp. K274.</title>
        <authorList>
            <person name="Veyisoglu A."/>
        </authorList>
    </citation>
    <scope>NUCLEOTIDE SEQUENCE</scope>
    <source>
        <strain evidence="9">K274</strain>
    </source>
</reference>
<evidence type="ECO:0000256" key="3">
    <source>
        <dbReference type="ARBA" id="ARBA00022801"/>
    </source>
</evidence>
<evidence type="ECO:0000259" key="8">
    <source>
        <dbReference type="Pfam" id="PF17851"/>
    </source>
</evidence>
<feature type="domain" description="Beta-xylosidase C-terminal Concanavalin A-like" evidence="8">
    <location>
        <begin position="539"/>
        <end position="729"/>
    </location>
</feature>